<protein>
    <recommendedName>
        <fullName evidence="2">MADS-box domain-containing protein</fullName>
    </recommendedName>
</protein>
<reference evidence="1" key="1">
    <citation type="submission" date="2015-06" db="UniProtKB">
        <authorList>
            <consortium name="EnsemblPlants"/>
        </authorList>
    </citation>
    <scope>IDENTIFICATION</scope>
</reference>
<name>M8CSK2_AEGTA</name>
<sequence>MACDLSVLTGMRVAVVLEAESGIMHSFGTPSAAPIVEAFLSGGPLVEPLVDEATNDRIRMLQREVARLDMESVTYEKRAELSLEHIKNIQEENPGIVANFIFSREEYLSLEELNKLFNELLRVWEDIRRRMPPLHPVSEPKTGGPNVPKNELTLRGPSWDYLKTRLSSQQPSSSHCIPTQVLSSVPLPLKPQDTMEPHFPMQVSLQSAPPPLAPRLTSHLQPVVHQVPQIFQSAPPSLGSHSTSLVQPIPDLVQDLPPRLQNYPSSYNSMEPPQNNTITNSTIGSTVEGPPQLFYPNGNDFSIGESFSNGTLAYTPSNQPHYNGNLGMDAYLGHNGNNVGQYNMDYDEFVNAPAKSSNGNDDYVHSWFEGLL</sequence>
<evidence type="ECO:0008006" key="2">
    <source>
        <dbReference type="Google" id="ProtNLM"/>
    </source>
</evidence>
<proteinExistence type="predicted"/>
<accession>M8CSK2</accession>
<dbReference type="AlphaFoldDB" id="M8CSK2"/>
<evidence type="ECO:0000313" key="1">
    <source>
        <dbReference type="EnsemblPlants" id="EMT26681"/>
    </source>
</evidence>
<dbReference type="EnsemblPlants" id="EMT26681">
    <property type="protein sequence ID" value="EMT26681"/>
    <property type="gene ID" value="F775_03861"/>
</dbReference>
<organism evidence="1">
    <name type="scientific">Aegilops tauschii</name>
    <name type="common">Tausch's goatgrass</name>
    <name type="synonym">Aegilops squarrosa</name>
    <dbReference type="NCBI Taxonomy" id="37682"/>
    <lineage>
        <taxon>Eukaryota</taxon>
        <taxon>Viridiplantae</taxon>
        <taxon>Streptophyta</taxon>
        <taxon>Embryophyta</taxon>
        <taxon>Tracheophyta</taxon>
        <taxon>Spermatophyta</taxon>
        <taxon>Magnoliopsida</taxon>
        <taxon>Liliopsida</taxon>
        <taxon>Poales</taxon>
        <taxon>Poaceae</taxon>
        <taxon>BOP clade</taxon>
        <taxon>Pooideae</taxon>
        <taxon>Triticodae</taxon>
        <taxon>Triticeae</taxon>
        <taxon>Triticinae</taxon>
        <taxon>Aegilops</taxon>
    </lineage>
</organism>